<dbReference type="EMBL" id="FLQY01000399">
    <property type="protein sequence ID" value="SBT11186.1"/>
    <property type="molecule type" value="Genomic_DNA"/>
</dbReference>
<name>A0A1A8Y2J3_9RHOO</name>
<evidence type="ECO:0000313" key="2">
    <source>
        <dbReference type="Proteomes" id="UP000199600"/>
    </source>
</evidence>
<gene>
    <name evidence="1" type="ORF">PROAA_930013</name>
</gene>
<accession>A0A1A8Y2J3</accession>
<protein>
    <submittedName>
        <fullName evidence="1">Uncharacterized protein</fullName>
    </submittedName>
</protein>
<dbReference type="Proteomes" id="UP000199600">
    <property type="component" value="Unassembled WGS sequence"/>
</dbReference>
<evidence type="ECO:0000313" key="1">
    <source>
        <dbReference type="EMBL" id="SBT11186.1"/>
    </source>
</evidence>
<dbReference type="AlphaFoldDB" id="A0A1A8Y2J3"/>
<organism evidence="1 2">
    <name type="scientific">Candidatus Propionivibrio aalborgensis</name>
    <dbReference type="NCBI Taxonomy" id="1860101"/>
    <lineage>
        <taxon>Bacteria</taxon>
        <taxon>Pseudomonadati</taxon>
        <taxon>Pseudomonadota</taxon>
        <taxon>Betaproteobacteria</taxon>
        <taxon>Rhodocyclales</taxon>
        <taxon>Rhodocyclaceae</taxon>
        <taxon>Propionivibrio</taxon>
    </lineage>
</organism>
<sequence>MGQTTEELFNTSCISQGIRRMIYPRPSPSIFTRNSSIRLIRLAQVLALRSVRMHPDLNSSRRTEESDATR</sequence>
<proteinExistence type="predicted"/>
<reference evidence="1 2" key="1">
    <citation type="submission" date="2016-06" db="EMBL/GenBank/DDBJ databases">
        <authorList>
            <person name="Kjaerup R.B."/>
            <person name="Dalgaard T.S."/>
            <person name="Juul-Madsen H.R."/>
        </authorList>
    </citation>
    <scope>NUCLEOTIDE SEQUENCE [LARGE SCALE GENOMIC DNA]</scope>
    <source>
        <strain evidence="1">2</strain>
    </source>
</reference>
<keyword evidence="2" id="KW-1185">Reference proteome</keyword>